<evidence type="ECO:0000313" key="1">
    <source>
        <dbReference type="EMBL" id="JAD56640.1"/>
    </source>
</evidence>
<reference evidence="1" key="1">
    <citation type="submission" date="2014-09" db="EMBL/GenBank/DDBJ databases">
        <authorList>
            <person name="Magalhaes I.L.F."/>
            <person name="Oliveira U."/>
            <person name="Santos F.R."/>
            <person name="Vidigal T.H.D.A."/>
            <person name="Brescovit A.D."/>
            <person name="Santos A.J."/>
        </authorList>
    </citation>
    <scope>NUCLEOTIDE SEQUENCE</scope>
    <source>
        <tissue evidence="1">Shoot tissue taken approximately 20 cm above the soil surface</tissue>
    </source>
</reference>
<accession>A0A0A9B666</accession>
<proteinExistence type="predicted"/>
<sequence>MRSADLNVEVQRPSLKVVWHVIGLDSHS</sequence>
<protein>
    <submittedName>
        <fullName evidence="1">Uncharacterized protein</fullName>
    </submittedName>
</protein>
<name>A0A0A9B666_ARUDO</name>
<reference evidence="1" key="2">
    <citation type="journal article" date="2015" name="Data Brief">
        <title>Shoot transcriptome of the giant reed, Arundo donax.</title>
        <authorList>
            <person name="Barrero R.A."/>
            <person name="Guerrero F.D."/>
            <person name="Moolhuijzen P."/>
            <person name="Goolsby J.A."/>
            <person name="Tidwell J."/>
            <person name="Bellgard S.E."/>
            <person name="Bellgard M.I."/>
        </authorList>
    </citation>
    <scope>NUCLEOTIDE SEQUENCE</scope>
    <source>
        <tissue evidence="1">Shoot tissue taken approximately 20 cm above the soil surface</tissue>
    </source>
</reference>
<dbReference type="AlphaFoldDB" id="A0A0A9B666"/>
<dbReference type="EMBL" id="GBRH01241255">
    <property type="protein sequence ID" value="JAD56640.1"/>
    <property type="molecule type" value="Transcribed_RNA"/>
</dbReference>
<organism evidence="1">
    <name type="scientific">Arundo donax</name>
    <name type="common">Giant reed</name>
    <name type="synonym">Donax arundinaceus</name>
    <dbReference type="NCBI Taxonomy" id="35708"/>
    <lineage>
        <taxon>Eukaryota</taxon>
        <taxon>Viridiplantae</taxon>
        <taxon>Streptophyta</taxon>
        <taxon>Embryophyta</taxon>
        <taxon>Tracheophyta</taxon>
        <taxon>Spermatophyta</taxon>
        <taxon>Magnoliopsida</taxon>
        <taxon>Liliopsida</taxon>
        <taxon>Poales</taxon>
        <taxon>Poaceae</taxon>
        <taxon>PACMAD clade</taxon>
        <taxon>Arundinoideae</taxon>
        <taxon>Arundineae</taxon>
        <taxon>Arundo</taxon>
    </lineage>
</organism>